<evidence type="ECO:0000313" key="2">
    <source>
        <dbReference type="Proteomes" id="UP000054272"/>
    </source>
</evidence>
<dbReference type="Proteomes" id="UP000054272">
    <property type="component" value="Unassembled WGS sequence"/>
</dbReference>
<organism evidence="1 2">
    <name type="scientific">Cryptococcus gattii EJB2</name>
    <dbReference type="NCBI Taxonomy" id="1296103"/>
    <lineage>
        <taxon>Eukaryota</taxon>
        <taxon>Fungi</taxon>
        <taxon>Dikarya</taxon>
        <taxon>Basidiomycota</taxon>
        <taxon>Agaricomycotina</taxon>
        <taxon>Tremellomycetes</taxon>
        <taxon>Tremellales</taxon>
        <taxon>Cryptococcaceae</taxon>
        <taxon>Cryptococcus</taxon>
        <taxon>Cryptococcus gattii species complex</taxon>
    </lineage>
</organism>
<proteinExistence type="predicted"/>
<accession>A0ABR5BUG1</accession>
<name>A0ABR5BUG1_9TREE</name>
<sequence>MARERNGEKCYGTGYEDEPMSRFAVSLLGCCMWLREYLYARTAWAAWFASVYTCCEDLSG</sequence>
<keyword evidence="2" id="KW-1185">Reference proteome</keyword>
<reference evidence="1 2" key="1">
    <citation type="submission" date="2015-01" db="EMBL/GenBank/DDBJ databases">
        <title>The Genome Sequence of Cryptococcus gattii EJB2.</title>
        <authorList>
            <consortium name="The Broad Institute Genomics Platform"/>
            <person name="Cuomo C."/>
            <person name="Litvintseva A."/>
            <person name="Chen Y."/>
            <person name="Heitman J."/>
            <person name="Sun S."/>
            <person name="Springer D."/>
            <person name="Dromer F."/>
            <person name="Young S."/>
            <person name="Zeng Q."/>
            <person name="Gargeya S."/>
            <person name="Abouelleil A."/>
            <person name="Alvarado L."/>
            <person name="Chapman S.B."/>
            <person name="Gainer-Dewar J."/>
            <person name="Goldberg J."/>
            <person name="Griggs A."/>
            <person name="Gujja S."/>
            <person name="Hansen M."/>
            <person name="Howarth C."/>
            <person name="Imamovic A."/>
            <person name="Larimer J."/>
            <person name="Murphy C."/>
            <person name="Naylor J."/>
            <person name="Pearson M."/>
            <person name="Priest M."/>
            <person name="Roberts A."/>
            <person name="Saif S."/>
            <person name="Shea T."/>
            <person name="Sykes S."/>
            <person name="Wortman J."/>
            <person name="Nusbaum C."/>
            <person name="Birren B."/>
        </authorList>
    </citation>
    <scope>NUCLEOTIDE SEQUENCE [LARGE SCALE GENOMIC DNA]</scope>
    <source>
        <strain evidence="1 2">EJB2</strain>
    </source>
</reference>
<evidence type="ECO:0000313" key="1">
    <source>
        <dbReference type="EMBL" id="KIR79014.1"/>
    </source>
</evidence>
<dbReference type="EMBL" id="KN848696">
    <property type="protein sequence ID" value="KIR79014.1"/>
    <property type="molecule type" value="Genomic_DNA"/>
</dbReference>
<protein>
    <submittedName>
        <fullName evidence="1">Uncharacterized protein</fullName>
    </submittedName>
</protein>
<gene>
    <name evidence="1" type="ORF">I306_03991</name>
</gene>